<keyword evidence="3" id="KW-1185">Reference proteome</keyword>
<evidence type="ECO:0000313" key="3">
    <source>
        <dbReference type="Proteomes" id="UP001501638"/>
    </source>
</evidence>
<feature type="domain" description="AB hydrolase-1" evidence="1">
    <location>
        <begin position="4"/>
        <end position="249"/>
    </location>
</feature>
<dbReference type="EMBL" id="BAAASZ010000023">
    <property type="protein sequence ID" value="GAA2446617.1"/>
    <property type="molecule type" value="Genomic_DNA"/>
</dbReference>
<organism evidence="2 3">
    <name type="scientific">Streptomyces macrosporus</name>
    <dbReference type="NCBI Taxonomy" id="44032"/>
    <lineage>
        <taxon>Bacteria</taxon>
        <taxon>Bacillati</taxon>
        <taxon>Actinomycetota</taxon>
        <taxon>Actinomycetes</taxon>
        <taxon>Kitasatosporales</taxon>
        <taxon>Streptomycetaceae</taxon>
        <taxon>Streptomyces</taxon>
    </lineage>
</organism>
<dbReference type="RefSeq" id="WP_344323431.1">
    <property type="nucleotide sequence ID" value="NZ_BAAASZ010000023.1"/>
</dbReference>
<dbReference type="PANTHER" id="PTHR10992">
    <property type="entry name" value="METHYLESTERASE FAMILY MEMBER"/>
    <property type="match status" value="1"/>
</dbReference>
<comment type="caution">
    <text evidence="2">The sequence shown here is derived from an EMBL/GenBank/DDBJ whole genome shotgun (WGS) entry which is preliminary data.</text>
</comment>
<dbReference type="InterPro" id="IPR029058">
    <property type="entry name" value="AB_hydrolase_fold"/>
</dbReference>
<accession>A0ABN3K4J3</accession>
<sequence length="272" mass="29309">MTAFVLVAGGHAGGWVWDEVVARLWRSGAEAYPATLTGLGDRRHLAGPDTDLETHIEDLVQLIDHVAAPEVVLVGHCYGIYPVVGAADRRPERVSRVVYLDSPLPQDGHSMLDQVRAEMTDQETRERLLGQVERAEEGWRIPPPSPAEWRRWGNLVGVSEDAFARLARLAAPHPLATQTQPLGLSGAVDELPLSGIFCTAGGGTTIAMVEALVATGNPRFQALAEPRAGFFELDTGHWPMLSAPDELVEVLFRAAAGEGHRLAADRRVPSGG</sequence>
<reference evidence="2 3" key="1">
    <citation type="journal article" date="2019" name="Int. J. Syst. Evol. Microbiol.">
        <title>The Global Catalogue of Microorganisms (GCM) 10K type strain sequencing project: providing services to taxonomists for standard genome sequencing and annotation.</title>
        <authorList>
            <consortium name="The Broad Institute Genomics Platform"/>
            <consortium name="The Broad Institute Genome Sequencing Center for Infectious Disease"/>
            <person name="Wu L."/>
            <person name="Ma J."/>
        </authorList>
    </citation>
    <scope>NUCLEOTIDE SEQUENCE [LARGE SCALE GENOMIC DNA]</scope>
    <source>
        <strain evidence="2 3">JCM 6305</strain>
    </source>
</reference>
<dbReference type="InterPro" id="IPR045889">
    <property type="entry name" value="MES/HNL"/>
</dbReference>
<dbReference type="SUPFAM" id="SSF53474">
    <property type="entry name" value="alpha/beta-Hydrolases"/>
    <property type="match status" value="1"/>
</dbReference>
<evidence type="ECO:0000313" key="2">
    <source>
        <dbReference type="EMBL" id="GAA2446617.1"/>
    </source>
</evidence>
<dbReference type="Gene3D" id="3.40.50.1820">
    <property type="entry name" value="alpha/beta hydrolase"/>
    <property type="match status" value="1"/>
</dbReference>
<proteinExistence type="predicted"/>
<dbReference type="Proteomes" id="UP001501638">
    <property type="component" value="Unassembled WGS sequence"/>
</dbReference>
<gene>
    <name evidence="2" type="ORF">GCM10010405_32540</name>
</gene>
<name>A0ABN3K4J3_9ACTN</name>
<dbReference type="PANTHER" id="PTHR10992:SF1086">
    <property type="entry name" value="AB HYDROLASE-1 DOMAIN-CONTAINING PROTEIN"/>
    <property type="match status" value="1"/>
</dbReference>
<dbReference type="Pfam" id="PF12697">
    <property type="entry name" value="Abhydrolase_6"/>
    <property type="match status" value="1"/>
</dbReference>
<evidence type="ECO:0000259" key="1">
    <source>
        <dbReference type="Pfam" id="PF12697"/>
    </source>
</evidence>
<dbReference type="InterPro" id="IPR000073">
    <property type="entry name" value="AB_hydrolase_1"/>
</dbReference>
<protein>
    <recommendedName>
        <fullName evidence="1">AB hydrolase-1 domain-containing protein</fullName>
    </recommendedName>
</protein>